<evidence type="ECO:0000256" key="5">
    <source>
        <dbReference type="ARBA" id="ARBA00023136"/>
    </source>
</evidence>
<dbReference type="GO" id="GO:0016020">
    <property type="term" value="C:membrane"/>
    <property type="evidence" value="ECO:0000318"/>
    <property type="project" value="GO_Central"/>
</dbReference>
<dbReference type="PANTHER" id="PTHR23505:SF87">
    <property type="entry name" value="MAJOR FACILITATOR SUPERFAMILY (MFS) PROFILE DOMAIN-CONTAINING PROTEIN"/>
    <property type="match status" value="1"/>
</dbReference>
<evidence type="ECO:0000256" key="4">
    <source>
        <dbReference type="ARBA" id="ARBA00022989"/>
    </source>
</evidence>
<dbReference type="InterPro" id="IPR044770">
    <property type="entry name" value="MFS_spinster-like"/>
</dbReference>
<dbReference type="Gramene" id="Pp3c16_21452V3.3">
    <property type="protein sequence ID" value="Pp3c16_21452V3.3"/>
    <property type="gene ID" value="Pp3c16_21452"/>
</dbReference>
<dbReference type="PROSITE" id="PS50850">
    <property type="entry name" value="MFS"/>
    <property type="match status" value="1"/>
</dbReference>
<keyword evidence="4 7" id="KW-1133">Transmembrane helix</keyword>
<organism evidence="9 10">
    <name type="scientific">Physcomitrium patens</name>
    <name type="common">Spreading-leaved earth moss</name>
    <name type="synonym">Physcomitrella patens</name>
    <dbReference type="NCBI Taxonomy" id="3218"/>
    <lineage>
        <taxon>Eukaryota</taxon>
        <taxon>Viridiplantae</taxon>
        <taxon>Streptophyta</taxon>
        <taxon>Embryophyta</taxon>
        <taxon>Bryophyta</taxon>
        <taxon>Bryophytina</taxon>
        <taxon>Bryopsida</taxon>
        <taxon>Funariidae</taxon>
        <taxon>Funariales</taxon>
        <taxon>Funariaceae</taxon>
        <taxon>Physcomitrium</taxon>
    </lineage>
</organism>
<reference evidence="9" key="3">
    <citation type="submission" date="2020-12" db="UniProtKB">
        <authorList>
            <consortium name="EnsemblPlants"/>
        </authorList>
    </citation>
    <scope>IDENTIFICATION</scope>
</reference>
<dbReference type="InterPro" id="IPR011701">
    <property type="entry name" value="MFS"/>
</dbReference>
<name>A0A7I4B792_PHYPA</name>
<dbReference type="EMBL" id="ABEU02000016">
    <property type="status" value="NOT_ANNOTATED_CDS"/>
    <property type="molecule type" value="Genomic_DNA"/>
</dbReference>
<evidence type="ECO:0000313" key="10">
    <source>
        <dbReference type="Proteomes" id="UP000006727"/>
    </source>
</evidence>
<feature type="transmembrane region" description="Helical" evidence="7">
    <location>
        <begin position="141"/>
        <end position="163"/>
    </location>
</feature>
<evidence type="ECO:0000259" key="8">
    <source>
        <dbReference type="PROSITE" id="PS50850"/>
    </source>
</evidence>
<dbReference type="GO" id="GO:0022857">
    <property type="term" value="F:transmembrane transporter activity"/>
    <property type="evidence" value="ECO:0000318"/>
    <property type="project" value="GO_Central"/>
</dbReference>
<dbReference type="SUPFAM" id="SSF103473">
    <property type="entry name" value="MFS general substrate transporter"/>
    <property type="match status" value="1"/>
</dbReference>
<dbReference type="Gene3D" id="1.20.1250.20">
    <property type="entry name" value="MFS general substrate transporter like domains"/>
    <property type="match status" value="1"/>
</dbReference>
<evidence type="ECO:0000256" key="3">
    <source>
        <dbReference type="ARBA" id="ARBA00022692"/>
    </source>
</evidence>
<reference evidence="9 10" key="2">
    <citation type="journal article" date="2018" name="Plant J.">
        <title>The Physcomitrella patens chromosome-scale assembly reveals moss genome structure and evolution.</title>
        <authorList>
            <person name="Lang D."/>
            <person name="Ullrich K.K."/>
            <person name="Murat F."/>
            <person name="Fuchs J."/>
            <person name="Jenkins J."/>
            <person name="Haas F.B."/>
            <person name="Piednoel M."/>
            <person name="Gundlach H."/>
            <person name="Van Bel M."/>
            <person name="Meyberg R."/>
            <person name="Vives C."/>
            <person name="Morata J."/>
            <person name="Symeonidi A."/>
            <person name="Hiss M."/>
            <person name="Muchero W."/>
            <person name="Kamisugi Y."/>
            <person name="Saleh O."/>
            <person name="Blanc G."/>
            <person name="Decker E.L."/>
            <person name="van Gessel N."/>
            <person name="Grimwood J."/>
            <person name="Hayes R.D."/>
            <person name="Graham S.W."/>
            <person name="Gunter L.E."/>
            <person name="McDaniel S.F."/>
            <person name="Hoernstein S.N.W."/>
            <person name="Larsson A."/>
            <person name="Li F.W."/>
            <person name="Perroud P.F."/>
            <person name="Phillips J."/>
            <person name="Ranjan P."/>
            <person name="Rokshar D.S."/>
            <person name="Rothfels C.J."/>
            <person name="Schneider L."/>
            <person name="Shu S."/>
            <person name="Stevenson D.W."/>
            <person name="Thummler F."/>
            <person name="Tillich M."/>
            <person name="Villarreal Aguilar J.C."/>
            <person name="Widiez T."/>
            <person name="Wong G.K."/>
            <person name="Wymore A."/>
            <person name="Zhang Y."/>
            <person name="Zimmer A.D."/>
            <person name="Quatrano R.S."/>
            <person name="Mayer K.F.X."/>
            <person name="Goodstein D."/>
            <person name="Casacuberta J.M."/>
            <person name="Vandepoele K."/>
            <person name="Reski R."/>
            <person name="Cuming A.C."/>
            <person name="Tuskan G.A."/>
            <person name="Maumus F."/>
            <person name="Salse J."/>
            <person name="Schmutz J."/>
            <person name="Rensing S.A."/>
        </authorList>
    </citation>
    <scope>NUCLEOTIDE SEQUENCE [LARGE SCALE GENOMIC DNA]</scope>
    <source>
        <strain evidence="9 10">cv. Gransden 2004</strain>
    </source>
</reference>
<evidence type="ECO:0000256" key="6">
    <source>
        <dbReference type="ARBA" id="ARBA00024338"/>
    </source>
</evidence>
<dbReference type="Pfam" id="PF07690">
    <property type="entry name" value="MFS_1"/>
    <property type="match status" value="1"/>
</dbReference>
<keyword evidence="10" id="KW-1185">Reference proteome</keyword>
<comment type="similarity">
    <text evidence="6">Belongs to the major facilitator superfamily. Spinster (TC 2.A.1.49) family.</text>
</comment>
<dbReference type="InterPro" id="IPR020846">
    <property type="entry name" value="MFS_dom"/>
</dbReference>
<proteinExistence type="inferred from homology"/>
<dbReference type="PANTHER" id="PTHR23505">
    <property type="entry name" value="SPINSTER"/>
    <property type="match status" value="1"/>
</dbReference>
<evidence type="ECO:0000256" key="7">
    <source>
        <dbReference type="SAM" id="Phobius"/>
    </source>
</evidence>
<dbReference type="EnsemblPlants" id="Pp3c16_21452V3.3">
    <property type="protein sequence ID" value="Pp3c16_21452V3.3"/>
    <property type="gene ID" value="Pp3c16_21452"/>
</dbReference>
<dbReference type="Gramene" id="Pp3c16_21452V3.4">
    <property type="protein sequence ID" value="Pp3c16_21452V3.4"/>
    <property type="gene ID" value="Pp3c16_21452"/>
</dbReference>
<dbReference type="EnsemblPlants" id="Pp3c16_21452V3.4">
    <property type="protein sequence ID" value="Pp3c16_21452V3.4"/>
    <property type="gene ID" value="Pp3c16_21452"/>
</dbReference>
<keyword evidence="5 7" id="KW-0472">Membrane</keyword>
<protein>
    <recommendedName>
        <fullName evidence="8">Major facilitator superfamily (MFS) profile domain-containing protein</fullName>
    </recommendedName>
</protein>
<dbReference type="InterPro" id="IPR036259">
    <property type="entry name" value="MFS_trans_sf"/>
</dbReference>
<feature type="transmembrane region" description="Helical" evidence="7">
    <location>
        <begin position="80"/>
        <end position="105"/>
    </location>
</feature>
<dbReference type="AlphaFoldDB" id="A0A7I4B792"/>
<sequence>MGNAAGQGGRERRRFTLILINLAAVLERAGEALLRPVYDQVGKSFGVTSAALGTLTFIRSLVQALSSPLAAYLAINHDRIIIIASGALAWAIANAAVGVCTAYWQVAIVKAFNGIGLAMVVPAIQSLVADMHEESQRGMGFGWLHGAGQVGTLLGGVFATFLAARTVGVLAGWRFAFFFIAIVILILAVAIYLFAEDSKPPSRTAGIPSHGSLDQNGNATIPTCPQKERRVKTLWKGTKKVLKMRLSALWFSPMRFLLSKLFWLRAWQDKSRGKPCLS</sequence>
<dbReference type="KEGG" id="ppp:112293350"/>
<dbReference type="RefSeq" id="XP_024398414.1">
    <property type="nucleotide sequence ID" value="XM_024542646.2"/>
</dbReference>
<evidence type="ECO:0000256" key="2">
    <source>
        <dbReference type="ARBA" id="ARBA00022448"/>
    </source>
</evidence>
<reference evidence="9 10" key="1">
    <citation type="journal article" date="2008" name="Science">
        <title>The Physcomitrella genome reveals evolutionary insights into the conquest of land by plants.</title>
        <authorList>
            <person name="Rensing S."/>
            <person name="Lang D."/>
            <person name="Zimmer A."/>
            <person name="Terry A."/>
            <person name="Salamov A."/>
            <person name="Shapiro H."/>
            <person name="Nishiyama T."/>
            <person name="Perroud P.-F."/>
            <person name="Lindquist E."/>
            <person name="Kamisugi Y."/>
            <person name="Tanahashi T."/>
            <person name="Sakakibara K."/>
            <person name="Fujita T."/>
            <person name="Oishi K."/>
            <person name="Shin-I T."/>
            <person name="Kuroki Y."/>
            <person name="Toyoda A."/>
            <person name="Suzuki Y."/>
            <person name="Hashimoto A."/>
            <person name="Yamaguchi K."/>
            <person name="Sugano A."/>
            <person name="Kohara Y."/>
            <person name="Fujiyama A."/>
            <person name="Anterola A."/>
            <person name="Aoki S."/>
            <person name="Ashton N."/>
            <person name="Barbazuk W.B."/>
            <person name="Barker E."/>
            <person name="Bennetzen J."/>
            <person name="Bezanilla M."/>
            <person name="Blankenship R."/>
            <person name="Cho S.H."/>
            <person name="Dutcher S."/>
            <person name="Estelle M."/>
            <person name="Fawcett J.A."/>
            <person name="Gundlach H."/>
            <person name="Hanada K."/>
            <person name="Heyl A."/>
            <person name="Hicks K.A."/>
            <person name="Hugh J."/>
            <person name="Lohr M."/>
            <person name="Mayer K."/>
            <person name="Melkozernov A."/>
            <person name="Murata T."/>
            <person name="Nelson D."/>
            <person name="Pils B."/>
            <person name="Prigge M."/>
            <person name="Reiss B."/>
            <person name="Renner T."/>
            <person name="Rombauts S."/>
            <person name="Rushton P."/>
            <person name="Sanderfoot A."/>
            <person name="Schween G."/>
            <person name="Shiu S.-H."/>
            <person name="Stueber K."/>
            <person name="Theodoulou F.L."/>
            <person name="Tu H."/>
            <person name="Van de Peer Y."/>
            <person name="Verrier P.J."/>
            <person name="Waters E."/>
            <person name="Wood A."/>
            <person name="Yang L."/>
            <person name="Cove D."/>
            <person name="Cuming A."/>
            <person name="Hasebe M."/>
            <person name="Lucas S."/>
            <person name="Mishler D.B."/>
            <person name="Reski R."/>
            <person name="Grigoriev I."/>
            <person name="Quatrano R.S."/>
            <person name="Boore J.L."/>
        </authorList>
    </citation>
    <scope>NUCLEOTIDE SEQUENCE [LARGE SCALE GENOMIC DNA]</scope>
    <source>
        <strain evidence="9 10">cv. Gransden 2004</strain>
    </source>
</reference>
<evidence type="ECO:0000256" key="1">
    <source>
        <dbReference type="ARBA" id="ARBA00004141"/>
    </source>
</evidence>
<feature type="domain" description="Major facilitator superfamily (MFS) profile" evidence="8">
    <location>
        <begin position="16"/>
        <end position="278"/>
    </location>
</feature>
<dbReference type="Proteomes" id="UP000006727">
    <property type="component" value="Chromosome 16"/>
</dbReference>
<dbReference type="OrthoDB" id="440755at2759"/>
<evidence type="ECO:0000313" key="9">
    <source>
        <dbReference type="EnsemblPlants" id="Pp3c16_21452V3.3"/>
    </source>
</evidence>
<keyword evidence="2" id="KW-0813">Transport</keyword>
<feature type="transmembrane region" description="Helical" evidence="7">
    <location>
        <begin position="111"/>
        <end position="129"/>
    </location>
</feature>
<gene>
    <name evidence="9" type="primary">LOC112293350</name>
</gene>
<dbReference type="GeneID" id="112293350"/>
<feature type="transmembrane region" description="Helical" evidence="7">
    <location>
        <begin position="175"/>
        <end position="195"/>
    </location>
</feature>
<accession>A0A7I4B792</accession>
<keyword evidence="3 7" id="KW-0812">Transmembrane</keyword>
<comment type="subcellular location">
    <subcellularLocation>
        <location evidence="1">Membrane</location>
        <topology evidence="1">Multi-pass membrane protein</topology>
    </subcellularLocation>
</comment>